<evidence type="ECO:0000256" key="2">
    <source>
        <dbReference type="ARBA" id="ARBA00008540"/>
    </source>
</evidence>
<evidence type="ECO:0000313" key="10">
    <source>
        <dbReference type="EMBL" id="TDQ32709.1"/>
    </source>
</evidence>
<dbReference type="GO" id="GO:0015188">
    <property type="term" value="F:L-isoleucine transmembrane transporter activity"/>
    <property type="evidence" value="ECO:0007669"/>
    <property type="project" value="TreeGrafter"/>
</dbReference>
<dbReference type="GO" id="GO:0015820">
    <property type="term" value="P:L-leucine transport"/>
    <property type="evidence" value="ECO:0007669"/>
    <property type="project" value="TreeGrafter"/>
</dbReference>
<feature type="transmembrane region" description="Helical" evidence="9">
    <location>
        <begin position="272"/>
        <end position="296"/>
    </location>
</feature>
<evidence type="ECO:0000256" key="9">
    <source>
        <dbReference type="SAM" id="Phobius"/>
    </source>
</evidence>
<dbReference type="GO" id="GO:0015190">
    <property type="term" value="F:L-leucine transmembrane transporter activity"/>
    <property type="evidence" value="ECO:0007669"/>
    <property type="project" value="TreeGrafter"/>
</dbReference>
<evidence type="ECO:0000313" key="11">
    <source>
        <dbReference type="Proteomes" id="UP000295468"/>
    </source>
</evidence>
<comment type="caution">
    <text evidence="10">The sequence shown here is derived from an EMBL/GenBank/DDBJ whole genome shotgun (WGS) entry which is preliminary data.</text>
</comment>
<feature type="transmembrane region" description="Helical" evidence="9">
    <location>
        <begin position="337"/>
        <end position="355"/>
    </location>
</feature>
<dbReference type="Pfam" id="PF05525">
    <property type="entry name" value="Branch_AA_trans"/>
    <property type="match status" value="1"/>
</dbReference>
<keyword evidence="6" id="KW-0029">Amino-acid transport</keyword>
<accession>A0A4R6TS53</accession>
<feature type="transmembrane region" description="Helical" evidence="9">
    <location>
        <begin position="362"/>
        <end position="381"/>
    </location>
</feature>
<keyword evidence="8 9" id="KW-0472">Membrane</keyword>
<keyword evidence="11" id="KW-1185">Reference proteome</keyword>
<feature type="transmembrane region" description="Helical" evidence="9">
    <location>
        <begin position="70"/>
        <end position="93"/>
    </location>
</feature>
<keyword evidence="5 9" id="KW-0812">Transmembrane</keyword>
<evidence type="ECO:0000256" key="6">
    <source>
        <dbReference type="ARBA" id="ARBA00022970"/>
    </source>
</evidence>
<feature type="transmembrane region" description="Helical" evidence="9">
    <location>
        <begin position="401"/>
        <end position="420"/>
    </location>
</feature>
<feature type="transmembrane region" description="Helical" evidence="9">
    <location>
        <begin position="7"/>
        <end position="26"/>
    </location>
</feature>
<evidence type="ECO:0000256" key="8">
    <source>
        <dbReference type="ARBA" id="ARBA00023136"/>
    </source>
</evidence>
<dbReference type="NCBIfam" id="TIGR00796">
    <property type="entry name" value="livcs"/>
    <property type="match status" value="1"/>
</dbReference>
<feature type="transmembrane region" description="Helical" evidence="9">
    <location>
        <begin position="183"/>
        <end position="203"/>
    </location>
</feature>
<dbReference type="AlphaFoldDB" id="A0A4R6TS53"/>
<keyword evidence="3" id="KW-0813">Transport</keyword>
<evidence type="ECO:0000256" key="1">
    <source>
        <dbReference type="ARBA" id="ARBA00004651"/>
    </source>
</evidence>
<feature type="transmembrane region" description="Helical" evidence="9">
    <location>
        <begin position="143"/>
        <end position="163"/>
    </location>
</feature>
<reference evidence="10 11" key="1">
    <citation type="submission" date="2019-03" db="EMBL/GenBank/DDBJ databases">
        <title>Genomic Encyclopedia of Archaeal and Bacterial Type Strains, Phase II (KMG-II): from individual species to whole genera.</title>
        <authorList>
            <person name="Goeker M."/>
        </authorList>
    </citation>
    <scope>NUCLEOTIDE SEQUENCE [LARGE SCALE GENOMIC DNA]</scope>
    <source>
        <strain evidence="10 11">DSM 18435</strain>
    </source>
</reference>
<evidence type="ECO:0000256" key="3">
    <source>
        <dbReference type="ARBA" id="ARBA00022448"/>
    </source>
</evidence>
<dbReference type="RefSeq" id="WP_133642748.1">
    <property type="nucleotide sequence ID" value="NZ_SNYI01000001.1"/>
</dbReference>
<evidence type="ECO:0000256" key="5">
    <source>
        <dbReference type="ARBA" id="ARBA00022692"/>
    </source>
</evidence>
<proteinExistence type="inferred from homology"/>
<comment type="similarity">
    <text evidence="2">Belongs to the branched chain amino acid transporter family.</text>
</comment>
<keyword evidence="4" id="KW-1003">Cell membrane</keyword>
<dbReference type="PANTHER" id="PTHR30588:SF0">
    <property type="entry name" value="BRANCHED-CHAIN AMINO ACID PERMEASE BRNQ"/>
    <property type="match status" value="1"/>
</dbReference>
<dbReference type="InterPro" id="IPR004685">
    <property type="entry name" value="Brnchd-chn_aa_trnsp_Livcs"/>
</dbReference>
<feature type="transmembrane region" description="Helical" evidence="9">
    <location>
        <begin position="308"/>
        <end position="331"/>
    </location>
</feature>
<feature type="transmembrane region" description="Helical" evidence="9">
    <location>
        <begin position="224"/>
        <end position="244"/>
    </location>
</feature>
<sequence>MRFTKETFVTAFALFSLFFGAGNLILPPQLGFLSGPDWWLVALGFALSAVCIPVLGILAHARIQGGLFEFASKVSPLFSLVYCILIYAISVALPSPRTAAVTHEMAIEPLFNSPPLLTSLVYFSLVFIFVINRSKLLDLIGKWLTPAILVILVMVIGISLYDFPFHFGGNGFQSPFSHGVLEGYQTFDAIGAVVVGGVIIVSINLQKKERTYELKKQLIGSSGFLAGLALLSIYTGLILSGALLHESFPADISRTELLTGISRLTLGKTANVFLSLLVSLACFTTAVGIVTGASDFVRSRFPGHPRSYLYTAIAGSLLGIIVGQLNVGIIIDLALPALMFIYPVTIVLILLNVAPERYSSTLVFRTVIITTILFSIPDFINSLGISEISERSASWIPLSDYSLGWVIPALVVFMGTNMIYSRKGRNQSGG</sequence>
<evidence type="ECO:0000256" key="4">
    <source>
        <dbReference type="ARBA" id="ARBA00022475"/>
    </source>
</evidence>
<protein>
    <submittedName>
        <fullName evidence="10">LIVCS family branched-chain amino acid:cation transporter</fullName>
    </submittedName>
</protein>
<gene>
    <name evidence="10" type="ORF">CLV82_0542</name>
</gene>
<comment type="subcellular location">
    <subcellularLocation>
        <location evidence="1">Cell membrane</location>
        <topology evidence="1">Multi-pass membrane protein</topology>
    </subcellularLocation>
</comment>
<dbReference type="GO" id="GO:0005304">
    <property type="term" value="F:L-valine transmembrane transporter activity"/>
    <property type="evidence" value="ECO:0007669"/>
    <property type="project" value="TreeGrafter"/>
</dbReference>
<name>A0A4R6TS53_9FLAO</name>
<feature type="transmembrane region" description="Helical" evidence="9">
    <location>
        <begin position="113"/>
        <end position="131"/>
    </location>
</feature>
<dbReference type="PANTHER" id="PTHR30588">
    <property type="entry name" value="BRANCHED-CHAIN AMINO ACID TRANSPORT SYSTEM 2 CARRIER PROTEIN"/>
    <property type="match status" value="1"/>
</dbReference>
<keyword evidence="7 9" id="KW-1133">Transmembrane helix</keyword>
<organism evidence="10 11">
    <name type="scientific">Zeaxanthinibacter enoshimensis</name>
    <dbReference type="NCBI Taxonomy" id="392009"/>
    <lineage>
        <taxon>Bacteria</taxon>
        <taxon>Pseudomonadati</taxon>
        <taxon>Bacteroidota</taxon>
        <taxon>Flavobacteriia</taxon>
        <taxon>Flavobacteriales</taxon>
        <taxon>Flavobacteriaceae</taxon>
        <taxon>Zeaxanthinibacter</taxon>
    </lineage>
</organism>
<dbReference type="EMBL" id="SNYI01000001">
    <property type="protein sequence ID" value="TDQ32709.1"/>
    <property type="molecule type" value="Genomic_DNA"/>
</dbReference>
<dbReference type="GO" id="GO:0015818">
    <property type="term" value="P:isoleucine transport"/>
    <property type="evidence" value="ECO:0007669"/>
    <property type="project" value="TreeGrafter"/>
</dbReference>
<evidence type="ECO:0000256" key="7">
    <source>
        <dbReference type="ARBA" id="ARBA00022989"/>
    </source>
</evidence>
<dbReference type="OrthoDB" id="9783920at2"/>
<dbReference type="Proteomes" id="UP000295468">
    <property type="component" value="Unassembled WGS sequence"/>
</dbReference>
<dbReference type="GO" id="GO:0005886">
    <property type="term" value="C:plasma membrane"/>
    <property type="evidence" value="ECO:0007669"/>
    <property type="project" value="UniProtKB-SubCell"/>
</dbReference>
<feature type="transmembrane region" description="Helical" evidence="9">
    <location>
        <begin position="38"/>
        <end position="58"/>
    </location>
</feature>